<evidence type="ECO:0000313" key="8">
    <source>
        <dbReference type="EMBL" id="CBN80228.1"/>
    </source>
</evidence>
<dbReference type="InterPro" id="IPR030184">
    <property type="entry name" value="WAT1-related"/>
</dbReference>
<dbReference type="OrthoDB" id="1728340at2759"/>
<dbReference type="InterPro" id="IPR000620">
    <property type="entry name" value="EamA_dom"/>
</dbReference>
<dbReference type="GO" id="GO:0022857">
    <property type="term" value="F:transmembrane transporter activity"/>
    <property type="evidence" value="ECO:0007669"/>
    <property type="project" value="InterPro"/>
</dbReference>
<reference evidence="8 9" key="1">
    <citation type="journal article" date="2010" name="Nature">
        <title>The Ectocarpus genome and the independent evolution of multicellularity in brown algae.</title>
        <authorList>
            <person name="Cock J.M."/>
            <person name="Sterck L."/>
            <person name="Rouze P."/>
            <person name="Scornet D."/>
            <person name="Allen A.E."/>
            <person name="Amoutzias G."/>
            <person name="Anthouard V."/>
            <person name="Artiguenave F."/>
            <person name="Aury J.M."/>
            <person name="Badger J.H."/>
            <person name="Beszteri B."/>
            <person name="Billiau K."/>
            <person name="Bonnet E."/>
            <person name="Bothwell J.H."/>
            <person name="Bowler C."/>
            <person name="Boyen C."/>
            <person name="Brownlee C."/>
            <person name="Carrano C.J."/>
            <person name="Charrier B."/>
            <person name="Cho G.Y."/>
            <person name="Coelho S.M."/>
            <person name="Collen J."/>
            <person name="Corre E."/>
            <person name="Da Silva C."/>
            <person name="Delage L."/>
            <person name="Delaroque N."/>
            <person name="Dittami S.M."/>
            <person name="Doulbeau S."/>
            <person name="Elias M."/>
            <person name="Farnham G."/>
            <person name="Gachon C.M."/>
            <person name="Gschloessl B."/>
            <person name="Heesch S."/>
            <person name="Jabbari K."/>
            <person name="Jubin C."/>
            <person name="Kawai H."/>
            <person name="Kimura K."/>
            <person name="Kloareg B."/>
            <person name="Kupper F.C."/>
            <person name="Lang D."/>
            <person name="Le Bail A."/>
            <person name="Leblanc C."/>
            <person name="Lerouge P."/>
            <person name="Lohr M."/>
            <person name="Lopez P.J."/>
            <person name="Martens C."/>
            <person name="Maumus F."/>
            <person name="Michel G."/>
            <person name="Miranda-Saavedra D."/>
            <person name="Morales J."/>
            <person name="Moreau H."/>
            <person name="Motomura T."/>
            <person name="Nagasato C."/>
            <person name="Napoli C.A."/>
            <person name="Nelson D.R."/>
            <person name="Nyvall-Collen P."/>
            <person name="Peters A.F."/>
            <person name="Pommier C."/>
            <person name="Potin P."/>
            <person name="Poulain J."/>
            <person name="Quesneville H."/>
            <person name="Read B."/>
            <person name="Rensing S.A."/>
            <person name="Ritter A."/>
            <person name="Rousvoal S."/>
            <person name="Samanta M."/>
            <person name="Samson G."/>
            <person name="Schroeder D.C."/>
            <person name="Segurens B."/>
            <person name="Strittmatter M."/>
            <person name="Tonon T."/>
            <person name="Tregear J.W."/>
            <person name="Valentin K."/>
            <person name="von Dassow P."/>
            <person name="Yamagishi T."/>
            <person name="Van de Peer Y."/>
            <person name="Wincker P."/>
        </authorList>
    </citation>
    <scope>NUCLEOTIDE SEQUENCE [LARGE SCALE GENOMIC DNA]</scope>
    <source>
        <strain evidence="9">Ec32 / CCAP1310/4</strain>
    </source>
</reference>
<gene>
    <name evidence="8" type="ORF">Esi_0131_0055</name>
</gene>
<feature type="compositionally biased region" description="Gly residues" evidence="5">
    <location>
        <begin position="423"/>
        <end position="432"/>
    </location>
</feature>
<keyword evidence="2 6" id="KW-0812">Transmembrane</keyword>
<dbReference type="AlphaFoldDB" id="D8LEI5"/>
<sequence>MGKGGICPVSCLNKDAREKPNSALVHLVLFSVQVCFSGWHVLAKVALNDGVNAVALAMAREICATILMFIIARRVDGAVSLDPAHAIRFFWMGFASCGNVVGCILALRTLNPMAFGVMQPSIPVLAMLLSYMLGLEQMSQLKCLGVFISVAGAVWVELFASTSDWAVAGSTEAVAAAVEAAEGGGAPSGDGAGSGADGAGSGWLGSLILLWQCGSMAALMVLQKPMLAVYPPATLTAWYYAVGSALTLVVCGFFGVRPVDFLLTGQWEPWIALVYAVVVGTVYTYNAYSWVLNIVSTTTATTYLTLQPVTTVILSVVFLNTAVRGHEVCGGIVIAVGLLVTIYAKGLERRGSNNLLRAKQNRELSRVFKTPRRHRFRRSVANGGAGAGTSGDLSNSDTDGAGMGFDDSDQDPLLGSISAAGAGAAGGRGRGGSYDPREAARPDGSLRRFLALV</sequence>
<dbReference type="InterPro" id="IPR037185">
    <property type="entry name" value="EmrE-like"/>
</dbReference>
<comment type="subcellular location">
    <subcellularLocation>
        <location evidence="1">Membrane</location>
        <topology evidence="1">Multi-pass membrane protein</topology>
    </subcellularLocation>
</comment>
<dbReference type="InParanoid" id="D8LEI5"/>
<evidence type="ECO:0000256" key="3">
    <source>
        <dbReference type="ARBA" id="ARBA00022989"/>
    </source>
</evidence>
<feature type="transmembrane region" description="Helical" evidence="6">
    <location>
        <begin position="203"/>
        <end position="222"/>
    </location>
</feature>
<feature type="domain" description="EamA" evidence="7">
    <location>
        <begin position="26"/>
        <end position="156"/>
    </location>
</feature>
<dbReference type="OMA" id="MVGVQFI"/>
<evidence type="ECO:0000256" key="2">
    <source>
        <dbReference type="ARBA" id="ARBA00022692"/>
    </source>
</evidence>
<feature type="transmembrane region" description="Helical" evidence="6">
    <location>
        <begin position="325"/>
        <end position="344"/>
    </location>
</feature>
<dbReference type="SUPFAM" id="SSF103481">
    <property type="entry name" value="Multidrug resistance efflux transporter EmrE"/>
    <property type="match status" value="2"/>
</dbReference>
<feature type="transmembrane region" description="Helical" evidence="6">
    <location>
        <begin position="23"/>
        <end position="42"/>
    </location>
</feature>
<feature type="domain" description="EamA" evidence="7">
    <location>
        <begin position="205"/>
        <end position="342"/>
    </location>
</feature>
<feature type="transmembrane region" description="Helical" evidence="6">
    <location>
        <begin position="234"/>
        <end position="255"/>
    </location>
</feature>
<evidence type="ECO:0000313" key="9">
    <source>
        <dbReference type="Proteomes" id="UP000002630"/>
    </source>
</evidence>
<feature type="transmembrane region" description="Helical" evidence="6">
    <location>
        <begin position="267"/>
        <end position="288"/>
    </location>
</feature>
<name>D8LEI5_ECTSI</name>
<organism evidence="8 9">
    <name type="scientific">Ectocarpus siliculosus</name>
    <name type="common">Brown alga</name>
    <name type="synonym">Conferva siliculosa</name>
    <dbReference type="NCBI Taxonomy" id="2880"/>
    <lineage>
        <taxon>Eukaryota</taxon>
        <taxon>Sar</taxon>
        <taxon>Stramenopiles</taxon>
        <taxon>Ochrophyta</taxon>
        <taxon>PX clade</taxon>
        <taxon>Phaeophyceae</taxon>
        <taxon>Ectocarpales</taxon>
        <taxon>Ectocarpaceae</taxon>
        <taxon>Ectocarpus</taxon>
    </lineage>
</organism>
<keyword evidence="9" id="KW-1185">Reference proteome</keyword>
<protein>
    <recommendedName>
        <fullName evidence="7">EamA domain-containing protein</fullName>
    </recommendedName>
</protein>
<dbReference type="Pfam" id="PF00892">
    <property type="entry name" value="EamA"/>
    <property type="match status" value="2"/>
</dbReference>
<proteinExistence type="predicted"/>
<feature type="transmembrane region" description="Helical" evidence="6">
    <location>
        <begin position="113"/>
        <end position="134"/>
    </location>
</feature>
<dbReference type="PANTHER" id="PTHR31218">
    <property type="entry name" value="WAT1-RELATED PROTEIN"/>
    <property type="match status" value="1"/>
</dbReference>
<evidence type="ECO:0000256" key="6">
    <source>
        <dbReference type="SAM" id="Phobius"/>
    </source>
</evidence>
<evidence type="ECO:0000256" key="5">
    <source>
        <dbReference type="SAM" id="MobiDB-lite"/>
    </source>
</evidence>
<feature type="transmembrane region" description="Helical" evidence="6">
    <location>
        <begin position="300"/>
        <end position="319"/>
    </location>
</feature>
<evidence type="ECO:0000259" key="7">
    <source>
        <dbReference type="Pfam" id="PF00892"/>
    </source>
</evidence>
<feature type="compositionally biased region" description="Basic and acidic residues" evidence="5">
    <location>
        <begin position="435"/>
        <end position="445"/>
    </location>
</feature>
<evidence type="ECO:0000256" key="1">
    <source>
        <dbReference type="ARBA" id="ARBA00004141"/>
    </source>
</evidence>
<dbReference type="EMBL" id="FN647946">
    <property type="protein sequence ID" value="CBN80228.1"/>
    <property type="molecule type" value="Genomic_DNA"/>
</dbReference>
<feature type="transmembrane region" description="Helical" evidence="6">
    <location>
        <begin position="141"/>
        <end position="160"/>
    </location>
</feature>
<feature type="region of interest" description="Disordered" evidence="5">
    <location>
        <begin position="379"/>
        <end position="445"/>
    </location>
</feature>
<keyword evidence="4 6" id="KW-0472">Membrane</keyword>
<dbReference type="eggNOG" id="ENOG502QUHA">
    <property type="taxonomic scope" value="Eukaryota"/>
</dbReference>
<dbReference type="Proteomes" id="UP000002630">
    <property type="component" value="Linkage Group LG11"/>
</dbReference>
<dbReference type="EMBL" id="FN649736">
    <property type="protein sequence ID" value="CBN80228.1"/>
    <property type="molecule type" value="Genomic_DNA"/>
</dbReference>
<dbReference type="GO" id="GO:0016020">
    <property type="term" value="C:membrane"/>
    <property type="evidence" value="ECO:0007669"/>
    <property type="project" value="UniProtKB-SubCell"/>
</dbReference>
<keyword evidence="3 6" id="KW-1133">Transmembrane helix</keyword>
<accession>D8LEI5</accession>
<feature type="transmembrane region" description="Helical" evidence="6">
    <location>
        <begin position="54"/>
        <end position="75"/>
    </location>
</feature>
<feature type="transmembrane region" description="Helical" evidence="6">
    <location>
        <begin position="87"/>
        <end position="107"/>
    </location>
</feature>
<evidence type="ECO:0000256" key="4">
    <source>
        <dbReference type="ARBA" id="ARBA00023136"/>
    </source>
</evidence>